<feature type="compositionally biased region" description="Low complexity" evidence="1">
    <location>
        <begin position="87"/>
        <end position="98"/>
    </location>
</feature>
<feature type="region of interest" description="Disordered" evidence="1">
    <location>
        <begin position="475"/>
        <end position="567"/>
    </location>
</feature>
<feature type="compositionally biased region" description="Polar residues" evidence="1">
    <location>
        <begin position="512"/>
        <end position="526"/>
    </location>
</feature>
<feature type="compositionally biased region" description="Polar residues" evidence="1">
    <location>
        <begin position="370"/>
        <end position="379"/>
    </location>
</feature>
<evidence type="ECO:0000256" key="1">
    <source>
        <dbReference type="SAM" id="MobiDB-lite"/>
    </source>
</evidence>
<proteinExistence type="predicted"/>
<evidence type="ECO:0000313" key="3">
    <source>
        <dbReference type="Proteomes" id="UP001153069"/>
    </source>
</evidence>
<dbReference type="Proteomes" id="UP001153069">
    <property type="component" value="Unassembled WGS sequence"/>
</dbReference>
<sequence>MTLRSHADDDDPINTTSTGTSSSNSLEEDLKDLQQDLLHVFSSDNVHQDILESADCLIQSCWKDVETTMQQFHAVVQKQALIQQDMTTTTTSTNSSSNRQTRKMLQQRRQQRSQLRQLQSQAQDLSVDIIMAFAKLEAAMTRFAAFSIDDTATSSTIIAQQHYASRKQTLLVATRQRIDRWLFPLEKQLLFLNTCKNPPSSSTTTTTTTTTQTNALENVVHFGKALSQKLAQEEFGTTTTTTTTTTPPSWSVDGDSVLASILQDEKEETIQERLARSITVADPQTAAKVAQRYQEKLQQKKAQSSSSTKQEPVSNDATVPEQGETTDSDATLPSLEQEDSETINYTTMITTTATSTSKQQTKETVAPSDPVTTTSNQATDVKKKKRHKPQDTDKKKQTKSSSSIWSKLGIPSRRPVETTPKAAYDSTLQQPIQLGYNGDGDASSLTSNSLKQIKKQPIVYWSSLIQNLHTVPTIVVPKTPNNATSSSSASTTTDSSIQEDPPPRNGNDNEEPSTSTMEDQQPSIDNDTQEPLVEETLTSTMEDTPPPSIDNDTQEPLVEESPTQRQE</sequence>
<evidence type="ECO:0000313" key="2">
    <source>
        <dbReference type="EMBL" id="CAB9512105.1"/>
    </source>
</evidence>
<feature type="compositionally biased region" description="Low complexity" evidence="1">
    <location>
        <begin position="300"/>
        <end position="310"/>
    </location>
</feature>
<feature type="region of interest" description="Disordered" evidence="1">
    <location>
        <begin position="87"/>
        <end position="117"/>
    </location>
</feature>
<dbReference type="EMBL" id="CAICTM010000518">
    <property type="protein sequence ID" value="CAB9512105.1"/>
    <property type="molecule type" value="Genomic_DNA"/>
</dbReference>
<gene>
    <name evidence="2" type="ORF">SEMRO_519_G158920.1</name>
</gene>
<keyword evidence="3" id="KW-1185">Reference proteome</keyword>
<feature type="region of interest" description="Disordered" evidence="1">
    <location>
        <begin position="291"/>
        <end position="417"/>
    </location>
</feature>
<dbReference type="AlphaFoldDB" id="A0A9N8E4R0"/>
<feature type="compositionally biased region" description="Low complexity" evidence="1">
    <location>
        <begin position="342"/>
        <end position="364"/>
    </location>
</feature>
<feature type="compositionally biased region" description="Basic residues" evidence="1">
    <location>
        <begin position="100"/>
        <end position="111"/>
    </location>
</feature>
<organism evidence="2 3">
    <name type="scientific">Seminavis robusta</name>
    <dbReference type="NCBI Taxonomy" id="568900"/>
    <lineage>
        <taxon>Eukaryota</taxon>
        <taxon>Sar</taxon>
        <taxon>Stramenopiles</taxon>
        <taxon>Ochrophyta</taxon>
        <taxon>Bacillariophyta</taxon>
        <taxon>Bacillariophyceae</taxon>
        <taxon>Bacillariophycidae</taxon>
        <taxon>Naviculales</taxon>
        <taxon>Naviculaceae</taxon>
        <taxon>Seminavis</taxon>
    </lineage>
</organism>
<comment type="caution">
    <text evidence="2">The sequence shown here is derived from an EMBL/GenBank/DDBJ whole genome shotgun (WGS) entry which is preliminary data.</text>
</comment>
<reference evidence="2" key="1">
    <citation type="submission" date="2020-06" db="EMBL/GenBank/DDBJ databases">
        <authorList>
            <consortium name="Plant Systems Biology data submission"/>
        </authorList>
    </citation>
    <scope>NUCLEOTIDE SEQUENCE</scope>
    <source>
        <strain evidence="2">D6</strain>
    </source>
</reference>
<name>A0A9N8E4R0_9STRA</name>
<feature type="compositionally biased region" description="Low complexity" evidence="1">
    <location>
        <begin position="14"/>
        <end position="25"/>
    </location>
</feature>
<protein>
    <submittedName>
        <fullName evidence="2">Uncharacterized protein</fullName>
    </submittedName>
</protein>
<feature type="compositionally biased region" description="Low complexity" evidence="1">
    <location>
        <begin position="399"/>
        <end position="412"/>
    </location>
</feature>
<feature type="compositionally biased region" description="Polar residues" evidence="1">
    <location>
        <begin position="311"/>
        <end position="331"/>
    </location>
</feature>
<feature type="region of interest" description="Disordered" evidence="1">
    <location>
        <begin position="1"/>
        <end position="26"/>
    </location>
</feature>
<feature type="compositionally biased region" description="Low complexity" evidence="1">
    <location>
        <begin position="483"/>
        <end position="496"/>
    </location>
</feature>
<accession>A0A9N8E4R0</accession>